<gene>
    <name evidence="2" type="ORF">B0I35DRAFT_108642</name>
</gene>
<evidence type="ECO:0008006" key="4">
    <source>
        <dbReference type="Google" id="ProtNLM"/>
    </source>
</evidence>
<proteinExistence type="predicted"/>
<feature type="signal peptide" evidence="1">
    <location>
        <begin position="1"/>
        <end position="17"/>
    </location>
</feature>
<comment type="caution">
    <text evidence="2">The sequence shown here is derived from an EMBL/GenBank/DDBJ whole genome shotgun (WGS) entry which is preliminary data.</text>
</comment>
<organism evidence="2 3">
    <name type="scientific">Stachybotrys elegans</name>
    <dbReference type="NCBI Taxonomy" id="80388"/>
    <lineage>
        <taxon>Eukaryota</taxon>
        <taxon>Fungi</taxon>
        <taxon>Dikarya</taxon>
        <taxon>Ascomycota</taxon>
        <taxon>Pezizomycotina</taxon>
        <taxon>Sordariomycetes</taxon>
        <taxon>Hypocreomycetidae</taxon>
        <taxon>Hypocreales</taxon>
        <taxon>Stachybotryaceae</taxon>
        <taxon>Stachybotrys</taxon>
    </lineage>
</organism>
<protein>
    <recommendedName>
        <fullName evidence="4">Secreted protein</fullName>
    </recommendedName>
</protein>
<name>A0A8K0SGJ9_9HYPO</name>
<accession>A0A8K0SGJ9</accession>
<keyword evidence="1" id="KW-0732">Signal</keyword>
<feature type="chain" id="PRO_5035453281" description="Secreted protein" evidence="1">
    <location>
        <begin position="18"/>
        <end position="92"/>
    </location>
</feature>
<dbReference type="AlphaFoldDB" id="A0A8K0SGJ9"/>
<sequence>MHSERCIVMVFWGLAAASNYTKSTDDCDVTLTLPRLITTITLPPATWMQRERGYSSSYQSPRHHPSDRRAKYHHLTKQYYMTYIFRILDGEL</sequence>
<evidence type="ECO:0000256" key="1">
    <source>
        <dbReference type="SAM" id="SignalP"/>
    </source>
</evidence>
<keyword evidence="3" id="KW-1185">Reference proteome</keyword>
<evidence type="ECO:0000313" key="2">
    <source>
        <dbReference type="EMBL" id="KAH7305784.1"/>
    </source>
</evidence>
<dbReference type="Proteomes" id="UP000813444">
    <property type="component" value="Unassembled WGS sequence"/>
</dbReference>
<dbReference type="EMBL" id="JAGPNK010000017">
    <property type="protein sequence ID" value="KAH7305784.1"/>
    <property type="molecule type" value="Genomic_DNA"/>
</dbReference>
<evidence type="ECO:0000313" key="3">
    <source>
        <dbReference type="Proteomes" id="UP000813444"/>
    </source>
</evidence>
<reference evidence="2" key="1">
    <citation type="journal article" date="2021" name="Nat. Commun.">
        <title>Genetic determinants of endophytism in the Arabidopsis root mycobiome.</title>
        <authorList>
            <person name="Mesny F."/>
            <person name="Miyauchi S."/>
            <person name="Thiergart T."/>
            <person name="Pickel B."/>
            <person name="Atanasova L."/>
            <person name="Karlsson M."/>
            <person name="Huettel B."/>
            <person name="Barry K.W."/>
            <person name="Haridas S."/>
            <person name="Chen C."/>
            <person name="Bauer D."/>
            <person name="Andreopoulos W."/>
            <person name="Pangilinan J."/>
            <person name="LaButti K."/>
            <person name="Riley R."/>
            <person name="Lipzen A."/>
            <person name="Clum A."/>
            <person name="Drula E."/>
            <person name="Henrissat B."/>
            <person name="Kohler A."/>
            <person name="Grigoriev I.V."/>
            <person name="Martin F.M."/>
            <person name="Hacquard S."/>
        </authorList>
    </citation>
    <scope>NUCLEOTIDE SEQUENCE</scope>
    <source>
        <strain evidence="2">MPI-CAGE-CH-0235</strain>
    </source>
</reference>